<dbReference type="SUPFAM" id="SSF53901">
    <property type="entry name" value="Thiolase-like"/>
    <property type="match status" value="2"/>
</dbReference>
<evidence type="ECO:0000256" key="4">
    <source>
        <dbReference type="PIRSR" id="PIRSR000429-1"/>
    </source>
</evidence>
<feature type="active site" description="Proton acceptor" evidence="4">
    <location>
        <position position="379"/>
    </location>
</feature>
<evidence type="ECO:0000313" key="8">
    <source>
        <dbReference type="EMBL" id="GHF45605.1"/>
    </source>
</evidence>
<feature type="active site" description="Acyl-thioester intermediate" evidence="4">
    <location>
        <position position="90"/>
    </location>
</feature>
<dbReference type="EMBL" id="BNCJ01000003">
    <property type="protein sequence ID" value="GHF45605.1"/>
    <property type="molecule type" value="Genomic_DNA"/>
</dbReference>
<evidence type="ECO:0000259" key="6">
    <source>
        <dbReference type="Pfam" id="PF00108"/>
    </source>
</evidence>
<feature type="domain" description="Thiolase N-terminal" evidence="6">
    <location>
        <begin position="6"/>
        <end position="259"/>
    </location>
</feature>
<evidence type="ECO:0000256" key="2">
    <source>
        <dbReference type="ARBA" id="ARBA00022679"/>
    </source>
</evidence>
<dbReference type="InterPro" id="IPR020616">
    <property type="entry name" value="Thiolase_N"/>
</dbReference>
<dbReference type="CDD" id="cd00751">
    <property type="entry name" value="thiolase"/>
    <property type="match status" value="1"/>
</dbReference>
<dbReference type="InterPro" id="IPR020617">
    <property type="entry name" value="Thiolase_C"/>
</dbReference>
<feature type="active site" description="Proton acceptor" evidence="4">
    <location>
        <position position="349"/>
    </location>
</feature>
<evidence type="ECO:0000256" key="1">
    <source>
        <dbReference type="ARBA" id="ARBA00010982"/>
    </source>
</evidence>
<dbReference type="InterPro" id="IPR016039">
    <property type="entry name" value="Thiolase-like"/>
</dbReference>
<name>A0A8J3M628_9RHOB</name>
<feature type="domain" description="Thiolase C-terminal" evidence="7">
    <location>
        <begin position="272"/>
        <end position="392"/>
    </location>
</feature>
<proteinExistence type="inferred from homology"/>
<evidence type="ECO:0000313" key="9">
    <source>
        <dbReference type="Proteomes" id="UP000626220"/>
    </source>
</evidence>
<dbReference type="PIRSF" id="PIRSF000429">
    <property type="entry name" value="Ac-CoA_Ac_transf"/>
    <property type="match status" value="1"/>
</dbReference>
<keyword evidence="3 5" id="KW-0012">Acyltransferase</keyword>
<dbReference type="PROSITE" id="PS00099">
    <property type="entry name" value="THIOLASE_3"/>
    <property type="match status" value="1"/>
</dbReference>
<dbReference type="InterPro" id="IPR020610">
    <property type="entry name" value="Thiolase_AS"/>
</dbReference>
<organism evidence="8 9">
    <name type="scientific">Seohaeicola zhoushanensis</name>
    <dbReference type="NCBI Taxonomy" id="1569283"/>
    <lineage>
        <taxon>Bacteria</taxon>
        <taxon>Pseudomonadati</taxon>
        <taxon>Pseudomonadota</taxon>
        <taxon>Alphaproteobacteria</taxon>
        <taxon>Rhodobacterales</taxon>
        <taxon>Roseobacteraceae</taxon>
        <taxon>Seohaeicola</taxon>
    </lineage>
</organism>
<dbReference type="GO" id="GO:0003988">
    <property type="term" value="F:acetyl-CoA C-acyltransferase activity"/>
    <property type="evidence" value="ECO:0007669"/>
    <property type="project" value="UniProtKB-ARBA"/>
</dbReference>
<evidence type="ECO:0000256" key="5">
    <source>
        <dbReference type="RuleBase" id="RU003557"/>
    </source>
</evidence>
<reference evidence="8" key="2">
    <citation type="submission" date="2020-09" db="EMBL/GenBank/DDBJ databases">
        <authorList>
            <person name="Sun Q."/>
            <person name="Kim S."/>
        </authorList>
    </citation>
    <scope>NUCLEOTIDE SEQUENCE</scope>
    <source>
        <strain evidence="8">KCTC 42650</strain>
    </source>
</reference>
<dbReference type="AlphaFoldDB" id="A0A8J3M628"/>
<dbReference type="Pfam" id="PF02803">
    <property type="entry name" value="Thiolase_C"/>
    <property type="match status" value="1"/>
</dbReference>
<dbReference type="PROSITE" id="PS00737">
    <property type="entry name" value="THIOLASE_2"/>
    <property type="match status" value="1"/>
</dbReference>
<dbReference type="InterPro" id="IPR020613">
    <property type="entry name" value="Thiolase_CS"/>
</dbReference>
<dbReference type="Proteomes" id="UP000626220">
    <property type="component" value="Unassembled WGS sequence"/>
</dbReference>
<dbReference type="Gene3D" id="3.40.47.10">
    <property type="match status" value="2"/>
</dbReference>
<dbReference type="PANTHER" id="PTHR18919:SF107">
    <property type="entry name" value="ACETYL-COA ACETYLTRANSFERASE, CYTOSOLIC"/>
    <property type="match status" value="1"/>
</dbReference>
<dbReference type="RefSeq" id="WP_189679593.1">
    <property type="nucleotide sequence ID" value="NZ_BNCJ01000003.1"/>
</dbReference>
<protein>
    <submittedName>
        <fullName evidence="8">Acetyl-CoA acetyltransferase</fullName>
    </submittedName>
</protein>
<dbReference type="Pfam" id="PF00108">
    <property type="entry name" value="Thiolase_N"/>
    <property type="match status" value="1"/>
</dbReference>
<dbReference type="PANTHER" id="PTHR18919">
    <property type="entry name" value="ACETYL-COA C-ACYLTRANSFERASE"/>
    <property type="match status" value="1"/>
</dbReference>
<evidence type="ECO:0000259" key="7">
    <source>
        <dbReference type="Pfam" id="PF02803"/>
    </source>
</evidence>
<gene>
    <name evidence="8" type="ORF">GCM10017056_16550</name>
</gene>
<dbReference type="NCBIfam" id="TIGR01930">
    <property type="entry name" value="AcCoA-C-Actrans"/>
    <property type="match status" value="1"/>
</dbReference>
<evidence type="ECO:0000256" key="3">
    <source>
        <dbReference type="ARBA" id="ARBA00023315"/>
    </source>
</evidence>
<accession>A0A8J3M628</accession>
<sequence length="394" mass="41483">MAQEIGIAAGTRTALGNFGGSLKGVELTDMAGHAARACVARSGIAADKIDHMVFTTTVPTDRDTLFAARVVGVKSGIPEDAGALQVVRACASGLQAIISAGQQVESGHSRLSLAGGAECYSRAPHAVAGVRWGAPRGPIEMEDMLDWAYRCPFSQEYMGETAENLAEEFQYDRDAMDEWGAMSQARAIAAIQNGFLARQIVPIEVPDGKSTRVFDTDESPRADATLDKLASLKPAFRPGGKVTAGNSSGVTDGAGFVIVGDRAAMEAEGCAPEARLVDWHCVGVPARIMGHGPVPAIRGLLDKTGLKISDIDYFEINEAFAVVNLHAERHLGIPRDLHNLYGGGISVGHPPGLTGVRMTMTAVEHLRQTGGRRAILSMCLGAGQGLAMLIERVA</sequence>
<dbReference type="InterPro" id="IPR002155">
    <property type="entry name" value="Thiolase"/>
</dbReference>
<reference evidence="8" key="1">
    <citation type="journal article" date="2014" name="Int. J. Syst. Evol. Microbiol.">
        <title>Complete genome sequence of Corynebacterium casei LMG S-19264T (=DSM 44701T), isolated from a smear-ripened cheese.</title>
        <authorList>
            <consortium name="US DOE Joint Genome Institute (JGI-PGF)"/>
            <person name="Walter F."/>
            <person name="Albersmeier A."/>
            <person name="Kalinowski J."/>
            <person name="Ruckert C."/>
        </authorList>
    </citation>
    <scope>NUCLEOTIDE SEQUENCE</scope>
    <source>
        <strain evidence="8">KCTC 42650</strain>
    </source>
</reference>
<comment type="similarity">
    <text evidence="1 5">Belongs to the thiolase-like superfamily. Thiolase family.</text>
</comment>
<keyword evidence="2 5" id="KW-0808">Transferase</keyword>
<comment type="caution">
    <text evidence="8">The sequence shown here is derived from an EMBL/GenBank/DDBJ whole genome shotgun (WGS) entry which is preliminary data.</text>
</comment>
<keyword evidence="9" id="KW-1185">Reference proteome</keyword>